<evidence type="ECO:0000256" key="7">
    <source>
        <dbReference type="ARBA" id="ARBA00022737"/>
    </source>
</evidence>
<dbReference type="VEuPathDB" id="VectorBase:AALB017596"/>
<feature type="compositionally biased region" description="Low complexity" evidence="19">
    <location>
        <begin position="160"/>
        <end position="175"/>
    </location>
</feature>
<feature type="compositionally biased region" description="Acidic residues" evidence="19">
    <location>
        <begin position="2398"/>
        <end position="2407"/>
    </location>
</feature>
<comment type="subunit">
    <text evidence="15">Associates with the phosphorylated CTD domain of POLR2A /RNA polymerase II.</text>
</comment>
<dbReference type="PANTHER" id="PTHR15921">
    <property type="entry name" value="PRE-MRNA CLEAVAGE COMPLEX II"/>
    <property type="match status" value="1"/>
</dbReference>
<keyword evidence="3" id="KW-1017">Isopeptide bond</keyword>
<evidence type="ECO:0000256" key="10">
    <source>
        <dbReference type="ARBA" id="ARBA00022843"/>
    </source>
</evidence>
<feature type="compositionally biased region" description="Basic and acidic residues" evidence="19">
    <location>
        <begin position="1793"/>
        <end position="1802"/>
    </location>
</feature>
<keyword evidence="8" id="KW-0863">Zinc-finger</keyword>
<dbReference type="SUPFAM" id="SSF57667">
    <property type="entry name" value="beta-beta-alpha zinc fingers"/>
    <property type="match status" value="2"/>
</dbReference>
<feature type="compositionally biased region" description="Basic and acidic residues" evidence="19">
    <location>
        <begin position="958"/>
        <end position="967"/>
    </location>
</feature>
<comment type="subcellular location">
    <subcellularLocation>
        <location evidence="1">Nucleus</location>
    </subcellularLocation>
</comment>
<feature type="compositionally biased region" description="Acidic residues" evidence="19">
    <location>
        <begin position="2088"/>
        <end position="2101"/>
    </location>
</feature>
<dbReference type="InterPro" id="IPR013087">
    <property type="entry name" value="Znf_C2H2_type"/>
</dbReference>
<dbReference type="FunFam" id="3.30.160.60:FF:000340">
    <property type="entry name" value="zinc finger protein 473 isoform X1"/>
    <property type="match status" value="1"/>
</dbReference>
<keyword evidence="21" id="KW-1185">Reference proteome</keyword>
<feature type="compositionally biased region" description="Polar residues" evidence="19">
    <location>
        <begin position="373"/>
        <end position="384"/>
    </location>
</feature>
<feature type="compositionally biased region" description="Low complexity" evidence="19">
    <location>
        <begin position="1767"/>
        <end position="1790"/>
    </location>
</feature>
<feature type="compositionally biased region" description="Gly residues" evidence="19">
    <location>
        <begin position="2361"/>
        <end position="2371"/>
    </location>
</feature>
<dbReference type="InterPro" id="IPR006569">
    <property type="entry name" value="CID_dom"/>
</dbReference>
<dbReference type="Gene3D" id="3.30.160.60">
    <property type="entry name" value="Classic Zinc Finger"/>
    <property type="match status" value="2"/>
</dbReference>
<feature type="region of interest" description="Disordered" evidence="19">
    <location>
        <begin position="953"/>
        <end position="1020"/>
    </location>
</feature>
<dbReference type="InterPro" id="IPR008942">
    <property type="entry name" value="ENTH_VHS"/>
</dbReference>
<feature type="compositionally biased region" description="Low complexity" evidence="19">
    <location>
        <begin position="2335"/>
        <end position="2352"/>
    </location>
</feature>
<dbReference type="GO" id="GO:0008270">
    <property type="term" value="F:zinc ion binding"/>
    <property type="evidence" value="ECO:0007669"/>
    <property type="project" value="UniProtKB-KW"/>
</dbReference>
<feature type="coiled-coil region" evidence="18">
    <location>
        <begin position="867"/>
        <end position="899"/>
    </location>
</feature>
<dbReference type="GO" id="GO:0005849">
    <property type="term" value="C:mRNA cleavage factor complex"/>
    <property type="evidence" value="ECO:0007669"/>
    <property type="project" value="TreeGrafter"/>
</dbReference>
<dbReference type="SMART" id="SM00355">
    <property type="entry name" value="ZnF_C2H2"/>
    <property type="match status" value="4"/>
</dbReference>
<feature type="compositionally biased region" description="Basic residues" evidence="19">
    <location>
        <begin position="2068"/>
        <end position="2077"/>
    </location>
</feature>
<dbReference type="SUPFAM" id="SSF48464">
    <property type="entry name" value="ENTH/VHS domain"/>
    <property type="match status" value="1"/>
</dbReference>
<dbReference type="GO" id="GO:0006369">
    <property type="term" value="P:termination of RNA polymerase II transcription"/>
    <property type="evidence" value="ECO:0007669"/>
    <property type="project" value="InterPro"/>
</dbReference>
<keyword evidence="7" id="KW-0677">Repeat</keyword>
<evidence type="ECO:0000256" key="12">
    <source>
        <dbReference type="ARBA" id="ARBA00023054"/>
    </source>
</evidence>
<keyword evidence="6" id="KW-0479">Metal-binding</keyword>
<feature type="compositionally biased region" description="Acidic residues" evidence="19">
    <location>
        <begin position="2110"/>
        <end position="2120"/>
    </location>
</feature>
<dbReference type="PROSITE" id="PS00028">
    <property type="entry name" value="ZINC_FINGER_C2H2_1"/>
    <property type="match status" value="4"/>
</dbReference>
<dbReference type="PROSITE" id="PS50157">
    <property type="entry name" value="ZINC_FINGER_C2H2_2"/>
    <property type="match status" value="4"/>
</dbReference>
<organism evidence="20 21">
    <name type="scientific">Anopheles albimanus</name>
    <name type="common">New world malaria mosquito</name>
    <dbReference type="NCBI Taxonomy" id="7167"/>
    <lineage>
        <taxon>Eukaryota</taxon>
        <taxon>Metazoa</taxon>
        <taxon>Ecdysozoa</taxon>
        <taxon>Arthropoda</taxon>
        <taxon>Hexapoda</taxon>
        <taxon>Insecta</taxon>
        <taxon>Pterygota</taxon>
        <taxon>Neoptera</taxon>
        <taxon>Endopterygota</taxon>
        <taxon>Diptera</taxon>
        <taxon>Nematocera</taxon>
        <taxon>Culicoidea</taxon>
        <taxon>Culicidae</taxon>
        <taxon>Anophelinae</taxon>
        <taxon>Anopheles</taxon>
    </lineage>
</organism>
<dbReference type="GO" id="GO:0035091">
    <property type="term" value="F:phosphatidylinositol binding"/>
    <property type="evidence" value="ECO:0007669"/>
    <property type="project" value="InterPro"/>
</dbReference>
<dbReference type="PROSITE" id="PS50179">
    <property type="entry name" value="VHS"/>
    <property type="match status" value="1"/>
</dbReference>
<evidence type="ECO:0000256" key="5">
    <source>
        <dbReference type="ARBA" id="ARBA00022664"/>
    </source>
</evidence>
<dbReference type="GO" id="GO:0031124">
    <property type="term" value="P:mRNA 3'-end processing"/>
    <property type="evidence" value="ECO:0007669"/>
    <property type="project" value="InterPro"/>
</dbReference>
<evidence type="ECO:0000256" key="3">
    <source>
        <dbReference type="ARBA" id="ARBA00022499"/>
    </source>
</evidence>
<feature type="region of interest" description="Disordered" evidence="19">
    <location>
        <begin position="1"/>
        <end position="27"/>
    </location>
</feature>
<evidence type="ECO:0000256" key="15">
    <source>
        <dbReference type="ARBA" id="ARBA00063659"/>
    </source>
</evidence>
<dbReference type="InterPro" id="IPR057242">
    <property type="entry name" value="PCFS4-like"/>
</dbReference>
<evidence type="ECO:0000256" key="14">
    <source>
        <dbReference type="ARBA" id="ARBA00057101"/>
    </source>
</evidence>
<reference evidence="20" key="2">
    <citation type="submission" date="2022-08" db="UniProtKB">
        <authorList>
            <consortium name="EnsemblMetazoa"/>
        </authorList>
    </citation>
    <scope>IDENTIFICATION</scope>
    <source>
        <strain evidence="20">STECLA/ALBI9_A</strain>
    </source>
</reference>
<protein>
    <recommendedName>
        <fullName evidence="16">Pre-mRNA cleavage complex 2 protein Pcf11</fullName>
    </recommendedName>
    <alternativeName>
        <fullName evidence="17">Pre-mRNA cleavage complex II protein Pcf11</fullName>
    </alternativeName>
</protein>
<dbReference type="CDD" id="cd16982">
    <property type="entry name" value="CID_Pcf11"/>
    <property type="match status" value="1"/>
</dbReference>
<dbReference type="Proteomes" id="UP000069272">
    <property type="component" value="Chromosome 2R"/>
</dbReference>
<feature type="region of interest" description="Disordered" evidence="19">
    <location>
        <begin position="1044"/>
        <end position="1149"/>
    </location>
</feature>
<evidence type="ECO:0000313" key="20">
    <source>
        <dbReference type="EnsemblMetazoa" id="AALB009215-PA"/>
    </source>
</evidence>
<evidence type="ECO:0000256" key="13">
    <source>
        <dbReference type="ARBA" id="ARBA00023242"/>
    </source>
</evidence>
<feature type="compositionally biased region" description="Acidic residues" evidence="19">
    <location>
        <begin position="2040"/>
        <end position="2062"/>
    </location>
</feature>
<feature type="compositionally biased region" description="Polar residues" evidence="19">
    <location>
        <begin position="2282"/>
        <end position="2298"/>
    </location>
</feature>
<feature type="region of interest" description="Disordered" evidence="19">
    <location>
        <begin position="156"/>
        <end position="177"/>
    </location>
</feature>
<feature type="region of interest" description="Disordered" evidence="19">
    <location>
        <begin position="2276"/>
        <end position="2309"/>
    </location>
</feature>
<evidence type="ECO:0000256" key="6">
    <source>
        <dbReference type="ARBA" id="ARBA00022723"/>
    </source>
</evidence>
<dbReference type="InterPro" id="IPR045154">
    <property type="entry name" value="PCF11-like"/>
</dbReference>
<feature type="compositionally biased region" description="Basic and acidic residues" evidence="19">
    <location>
        <begin position="1084"/>
        <end position="1095"/>
    </location>
</feature>
<feature type="compositionally biased region" description="Low complexity" evidence="19">
    <location>
        <begin position="606"/>
        <end position="629"/>
    </location>
</feature>
<dbReference type="InterPro" id="IPR002014">
    <property type="entry name" value="VHS_dom"/>
</dbReference>
<dbReference type="InterPro" id="IPR036236">
    <property type="entry name" value="Znf_C2H2_sf"/>
</dbReference>
<keyword evidence="10" id="KW-0832">Ubl conjugation</keyword>
<dbReference type="VEuPathDB" id="VectorBase:AALB20_031225"/>
<keyword evidence="2" id="KW-0488">Methylation</keyword>
<feature type="region of interest" description="Disordered" evidence="19">
    <location>
        <begin position="1903"/>
        <end position="1964"/>
    </location>
</feature>
<feature type="compositionally biased region" description="Basic residues" evidence="19">
    <location>
        <begin position="431"/>
        <end position="449"/>
    </location>
</feature>
<keyword evidence="4" id="KW-0597">Phosphoprotein</keyword>
<dbReference type="SMART" id="SM00582">
    <property type="entry name" value="RPR"/>
    <property type="match status" value="1"/>
</dbReference>
<keyword evidence="11" id="KW-0007">Acetylation</keyword>
<dbReference type="FunFam" id="1.25.40.90:FF:000015">
    <property type="entry name" value="Pre-mRNA cleavage complex 2 protein Pcf11"/>
    <property type="match status" value="1"/>
</dbReference>
<feature type="compositionally biased region" description="Basic and acidic residues" evidence="19">
    <location>
        <begin position="2078"/>
        <end position="2087"/>
    </location>
</feature>
<feature type="compositionally biased region" description="Low complexity" evidence="19">
    <location>
        <begin position="584"/>
        <end position="599"/>
    </location>
</feature>
<feature type="region of interest" description="Disordered" evidence="19">
    <location>
        <begin position="2333"/>
        <end position="2445"/>
    </location>
</feature>
<feature type="compositionally biased region" description="Polar residues" evidence="19">
    <location>
        <begin position="2141"/>
        <end position="2153"/>
    </location>
</feature>
<evidence type="ECO:0000256" key="1">
    <source>
        <dbReference type="ARBA" id="ARBA00004123"/>
    </source>
</evidence>
<feature type="compositionally biased region" description="Low complexity" evidence="19">
    <location>
        <begin position="2426"/>
        <end position="2436"/>
    </location>
</feature>
<comment type="function">
    <text evidence="14">Component of pre-mRNA cleavage complex II, which promotes transcription termination by RNA polymerase II.</text>
</comment>
<reference evidence="20 21" key="1">
    <citation type="journal article" date="2017" name="G3 (Bethesda)">
        <title>The Physical Genome Mapping of Anopheles albimanus Corrected Scaffold Misassemblies and Identified Interarm Rearrangements in Genus Anopheles.</title>
        <authorList>
            <person name="Artemov G.N."/>
            <person name="Peery A.N."/>
            <person name="Jiang X."/>
            <person name="Tu Z."/>
            <person name="Stegniy V.N."/>
            <person name="Sharakhova M.V."/>
            <person name="Sharakhov I.V."/>
        </authorList>
    </citation>
    <scope>NUCLEOTIDE SEQUENCE [LARGE SCALE GENOMIC DNA]</scope>
    <source>
        <strain evidence="20 21">ALBI9_A</strain>
    </source>
</reference>
<accession>A0A182FRN9</accession>
<dbReference type="GO" id="GO:0043130">
    <property type="term" value="F:ubiquitin binding"/>
    <property type="evidence" value="ECO:0007669"/>
    <property type="project" value="InterPro"/>
</dbReference>
<feature type="region of interest" description="Disordered" evidence="19">
    <location>
        <begin position="1764"/>
        <end position="1804"/>
    </location>
</feature>
<proteinExistence type="predicted"/>
<dbReference type="GO" id="GO:0005737">
    <property type="term" value="C:cytoplasm"/>
    <property type="evidence" value="ECO:0007669"/>
    <property type="project" value="TreeGrafter"/>
</dbReference>
<feature type="compositionally biased region" description="Basic and acidic residues" evidence="19">
    <location>
        <begin position="1296"/>
        <end position="1308"/>
    </location>
</feature>
<feature type="region of interest" description="Disordered" evidence="19">
    <location>
        <begin position="1287"/>
        <end position="1308"/>
    </location>
</feature>
<feature type="region of interest" description="Disordered" evidence="19">
    <location>
        <begin position="570"/>
        <end position="629"/>
    </location>
</feature>
<dbReference type="VEuPathDB" id="VectorBase:AALB20_038111"/>
<name>A0A182FRN9_ANOAL</name>
<evidence type="ECO:0000313" key="21">
    <source>
        <dbReference type="Proteomes" id="UP000069272"/>
    </source>
</evidence>
<keyword evidence="5" id="KW-0507">mRNA processing</keyword>
<evidence type="ECO:0000256" key="8">
    <source>
        <dbReference type="ARBA" id="ARBA00022771"/>
    </source>
</evidence>
<dbReference type="STRING" id="7167.A0A182FRN9"/>
<dbReference type="GO" id="GO:0003729">
    <property type="term" value="F:mRNA binding"/>
    <property type="evidence" value="ECO:0007669"/>
    <property type="project" value="InterPro"/>
</dbReference>
<evidence type="ECO:0000256" key="4">
    <source>
        <dbReference type="ARBA" id="ARBA00022553"/>
    </source>
</evidence>
<dbReference type="PROSITE" id="PS51391">
    <property type="entry name" value="CID"/>
    <property type="match status" value="1"/>
</dbReference>
<dbReference type="GO" id="GO:0000993">
    <property type="term" value="F:RNA polymerase II complex binding"/>
    <property type="evidence" value="ECO:0007669"/>
    <property type="project" value="InterPro"/>
</dbReference>
<dbReference type="PANTHER" id="PTHR15921:SF3">
    <property type="entry name" value="PRE-MRNA CLEAVAGE COMPLEX 2 PROTEIN PCF11"/>
    <property type="match status" value="1"/>
</dbReference>
<feature type="compositionally biased region" description="Gly residues" evidence="19">
    <location>
        <begin position="1919"/>
        <end position="1938"/>
    </location>
</feature>
<sequence>MNETSGSTATATATTTLERREDDEKMDDNDNYIEYSKMNFSQFSSPFPGSLVANQFAAKFPQNLTNAANGQVLGLVSGGDGGVQLLRQSDGTTVSAASAVFQQASQHELTMSAASMQAAGMTTPAYITLPITMPGAKPGDAQQTVQIQVLNPNPMPSHVTTSASTAPTTQSDQTSGTIQAPKFQMGQMQIPIQGFQQGTTVLTVAYSPQDEEVIHNHGLPEGMTIVAALQPQDLQLLASQNAANAALLQQPQNMTSGTIAPSSRKVDSENPPPLRQIKQESNAGVWNQTALLPSSLLSGDLSELIQQQQLQQSRNHNLNLQPFLKFNQSSAPAGVINGNHPHLVLGRPAGAPITTGSNGPMIKQEAPDDHSNENTQYGAVDSSSVGGGQQHDGSNENGRSPMGSSHRENENGEAESGATPNGADSGTGTGKVRRKRKHKVKLPKPKRQKPGQVHITTALDGTVLFCCPECHMAYPEKECLEQHLIVHKIERRFICDICGAGLKRKEHLERHKLGHNPERPYICSVCMKGFKRKEHLNLHFVIHSGVKTEICNDCGKGFYRKDHLRKHIKSHLTRRLKEEKASNRKNNNNNSNSNNRNARTVGGTDSSTSNSTPNTSISSTSSPLSSVIPPGLTISTSGAGFFTGGQPTSAVTTTAAIQQNLLQGAINLPQGVTIHVAELAVSGLSAGRAAAMDEAAARDRRSQEIEKEYLSSLADLNVNSKPLINMLTILAEENVEYAPVIVKSVENHLAQVGPEVKLPILYLVDSIVKNVGKQYQSLFSQVIVNMFCGVFETVNERVREKMFGLRQTWNDVFPQSKLYALDIKINSIDPGWPITAQLKPKGPPAIHINPNFLKGVPEQTAAIHAELEKKRQELLELQTRKLELELLATKKRIEEQEKQLSLQADSVAKGEEKANVRLLGTSCSAQAEEDALSALISKDIDLRKLPLQLIPNTPVVEHGGDKQHDSSRTTPSAIGPARAEIQLSDSSNRRNSTDAQELDEYVGGKKRSSTAKTEEPMAKKSKAEMIDALFGNEDVDLRQLPPALVRQDGTGSPPPAMGGRVTAGTADVDLTRPDKSSRTSRFTDAAKSHDKDKLGRPLLYNKLPDDPIERRRSISSLTTQPGDVDMRQSLHHIPPPRLDQSALDQDDDSSMDSMNANIKTIVAQAQEQMEKGEINLEQYNILMKQVIQLNETQKIRQAQRIEQRQEMPPIIRIDDNGSLSGEDDVIITSATPGIQVPVGPPAGGMGRPPLGEVGVNNFRGKIHPLDGGKMMPGPMGTKPPFESPFVGNTQTSVPPPDHRVSRDPRRMRESKWNRVEPPNATPAWANRVGPAVPTVRGAINVPSPWEQAPFPMPPMVAEQPANRFAPVNGLAVLGAAGLPGALLNGGPPPPIAPVAKLNDSVRTINIDSIQREIRFYEETAVVFMNWDEPKEIGFQKGARMVVVDDRETFELGFNEPYKSVSIENHVYQMRLGAPTRELYIDDSWYECYFGDPPTTITLDGKPRVFKISGPPPQVKIGESRNDLVAGKINMIIDAELIVPVFLDCKPQLFEINGHQHRLQFADFLLTVLIDEQPFPVEYGGLPKVFRLRERSYYIRFTALPKLVVPGRVYIRDMVRTPLYRDLRTPPKDASLLPTLPPLGGPPLGIGHAPGVAGAGGPLPHLPPGGPAGVSGFGAQVRADTQNASSTGLDYLTNLMPTMAMQTQGAGMGKHPAYRIESDEKLSNSLDGGASNHAAASGGLSLGNINVGELYKKIVAAGIITNLGGQGASPASSSSSSNTTAAAEATAPTNSKGGRGDRADSRNARMAPIEPVRLDQPDMLRKRQAAIVYQLFSGMQCSSCGVRFPPEQTMKYSQHLDWHFRQNRRDRDSTRKAHSRKWYYDVSDWIQYEEIEDLEEREKNWFETQQGAGDHQGDSRLKAGGMGSGGGGGSNGGIGVMGGDDGEDGGSAANNESPQPSCPAGTDEDDRQCHMCHDVFEQFYNEETEDWHLKCAIRIDGYTYHPLCYEDYKASLTMSESTLGNTLLDGTAEQSLEESQKAEDAMEEGESGEQEDDTEEPGADGEPGDGRKAGAKTRKRKSKAEGENAKDGEGEDNGDDDEDDDVIVLPTVEPVVEEILDDEAELQASEKGNAANDGDVGESEPQKSSTSRPNSPQAARQPEFQERQIDEDLFIQEPNIEVTDLDDIEDTIAQKSNGAGDGTSAGHNDVEGGCLQIKIKEEPKDEDEADEEDALFEDVGTIESSVIEIACGGGDHHSPNPITTTIPMEEDVGEDSIAAEIVPSSPGDASNQMSASATATPAQMASKASIDGNMELQDAPQASVVVPNKIKINITTSKSTAAATQLQQQQQQQNLAASEGDETNGVGSGEINGGTGADAECAGAASSRGPSPIVRGNHRGELGEEGMFEELSNDGGSGWEEVEEKDERVEQQQANKEQANEVSATSTSGVAFEETTDVAYELKTGLQGIELNRQPRVTSGYEASGLCSIM</sequence>
<evidence type="ECO:0000256" key="17">
    <source>
        <dbReference type="ARBA" id="ARBA00083113"/>
    </source>
</evidence>
<dbReference type="InterPro" id="IPR047415">
    <property type="entry name" value="Pcf11_CID"/>
</dbReference>
<dbReference type="EnsemblMetazoa" id="AALB009215-RA">
    <property type="protein sequence ID" value="AALB009215-PA"/>
    <property type="gene ID" value="AALB009215"/>
</dbReference>
<keyword evidence="9" id="KW-0862">Zinc</keyword>
<dbReference type="Pfam" id="PF23228">
    <property type="entry name" value="zf_PCFS4"/>
    <property type="match status" value="1"/>
</dbReference>
<keyword evidence="13" id="KW-0539">Nucleus</keyword>
<evidence type="ECO:0000256" key="2">
    <source>
        <dbReference type="ARBA" id="ARBA00022481"/>
    </source>
</evidence>
<dbReference type="Pfam" id="PF00096">
    <property type="entry name" value="zf-C2H2"/>
    <property type="match status" value="1"/>
</dbReference>
<dbReference type="Gene3D" id="1.25.40.90">
    <property type="match status" value="1"/>
</dbReference>
<dbReference type="VEuPathDB" id="VectorBase:AALB017595"/>
<feature type="region of interest" description="Disordered" evidence="19">
    <location>
        <begin position="2028"/>
        <end position="2227"/>
    </location>
</feature>
<evidence type="ECO:0000256" key="16">
    <source>
        <dbReference type="ARBA" id="ARBA00068814"/>
    </source>
</evidence>
<evidence type="ECO:0000256" key="18">
    <source>
        <dbReference type="SAM" id="Coils"/>
    </source>
</evidence>
<evidence type="ECO:0000256" key="9">
    <source>
        <dbReference type="ARBA" id="ARBA00022833"/>
    </source>
</evidence>
<keyword evidence="12 18" id="KW-0175">Coiled coil</keyword>
<feature type="compositionally biased region" description="Basic and acidic residues" evidence="19">
    <location>
        <begin position="1103"/>
        <end position="1112"/>
    </location>
</feature>
<feature type="region of interest" description="Disordered" evidence="19">
    <location>
        <begin position="337"/>
        <end position="452"/>
    </location>
</feature>
<dbReference type="Pfam" id="PF04818">
    <property type="entry name" value="CID"/>
    <property type="match status" value="1"/>
</dbReference>
<evidence type="ECO:0000256" key="19">
    <source>
        <dbReference type="SAM" id="MobiDB-lite"/>
    </source>
</evidence>
<evidence type="ECO:0000256" key="11">
    <source>
        <dbReference type="ARBA" id="ARBA00022990"/>
    </source>
</evidence>